<gene>
    <name evidence="3" type="ORF">TI39_contig4319g00004</name>
</gene>
<feature type="region of interest" description="Disordered" evidence="2">
    <location>
        <begin position="186"/>
        <end position="211"/>
    </location>
</feature>
<dbReference type="GO" id="GO:0000387">
    <property type="term" value="P:spliceosomal snRNP assembly"/>
    <property type="evidence" value="ECO:0007669"/>
    <property type="project" value="InterPro"/>
</dbReference>
<dbReference type="Proteomes" id="UP000033647">
    <property type="component" value="Unassembled WGS sequence"/>
</dbReference>
<dbReference type="PANTHER" id="PTHR12794:SF0">
    <property type="entry name" value="GEM-ASSOCIATED PROTEIN 2"/>
    <property type="match status" value="1"/>
</dbReference>
<sequence>MVKRRRERDKPKAGPEALYNPNKRVLLSYASDEEEVEEEALPAAEELVAMRASATAYDAAEHAEAEDLNDVEVEGDISNYQMTEYPDEESEDAGDEEVEEEESEVLVDEWAKTKRKDPSTNQWTSLGPPPPDSDEEDQYDHDTEEAMAYLRAVRSERQTIPEILSATHQMQADADHVEGVAASSLPTPPMIQDQPTVDAASTTVSREDKTDPQKVFTRRLLDRFYLQRAHLQVSPTAEQLATLTDAHLISFPADNIKAFHEWQRVLSSRTPHLAQLRCMDQDSVINLLGVVQRHHIAKCHDIAATTSAWIWALLTRLEDVGTMTNDQVYPLRELGKKALLVLLSHKSPAVAEQLEATLGVGTDPDEDDQAVAGADPAQDASVSVETAAAAPDVVVPAVASDNTLATLDMILVVVGEAFGQKDLLDCRLPWTAAAATAIE</sequence>
<feature type="compositionally biased region" description="Basic and acidic residues" evidence="2">
    <location>
        <begin position="109"/>
        <end position="118"/>
    </location>
</feature>
<accession>A0A0F4G8W1</accession>
<evidence type="ECO:0000313" key="3">
    <source>
        <dbReference type="EMBL" id="KJX93422.1"/>
    </source>
</evidence>
<dbReference type="OrthoDB" id="428895at2759"/>
<feature type="compositionally biased region" description="Acidic residues" evidence="2">
    <location>
        <begin position="132"/>
        <end position="141"/>
    </location>
</feature>
<name>A0A0F4G8W1_9PEZI</name>
<evidence type="ECO:0000313" key="4">
    <source>
        <dbReference type="Proteomes" id="UP000033647"/>
    </source>
</evidence>
<protein>
    <submittedName>
        <fullName evidence="3">Uncharacterized protein</fullName>
    </submittedName>
</protein>
<comment type="caution">
    <text evidence="3">The sequence shown here is derived from an EMBL/GenBank/DDBJ whole genome shotgun (WGS) entry which is preliminary data.</text>
</comment>
<dbReference type="Gene3D" id="1.20.58.1070">
    <property type="match status" value="1"/>
</dbReference>
<dbReference type="InterPro" id="IPR035426">
    <property type="entry name" value="Gemin2/Brr1"/>
</dbReference>
<feature type="compositionally biased region" description="Acidic residues" evidence="2">
    <location>
        <begin position="85"/>
        <end position="107"/>
    </location>
</feature>
<dbReference type="GO" id="GO:0005634">
    <property type="term" value="C:nucleus"/>
    <property type="evidence" value="ECO:0007669"/>
    <property type="project" value="TreeGrafter"/>
</dbReference>
<organism evidence="3 4">
    <name type="scientific">Zymoseptoria brevis</name>
    <dbReference type="NCBI Taxonomy" id="1047168"/>
    <lineage>
        <taxon>Eukaryota</taxon>
        <taxon>Fungi</taxon>
        <taxon>Dikarya</taxon>
        <taxon>Ascomycota</taxon>
        <taxon>Pezizomycotina</taxon>
        <taxon>Dothideomycetes</taxon>
        <taxon>Dothideomycetidae</taxon>
        <taxon>Mycosphaerellales</taxon>
        <taxon>Mycosphaerellaceae</taxon>
        <taxon>Zymoseptoria</taxon>
    </lineage>
</organism>
<feature type="compositionally biased region" description="Polar residues" evidence="2">
    <location>
        <begin position="193"/>
        <end position="204"/>
    </location>
</feature>
<evidence type="ECO:0000256" key="1">
    <source>
        <dbReference type="ARBA" id="ARBA00025758"/>
    </source>
</evidence>
<dbReference type="Pfam" id="PF04938">
    <property type="entry name" value="SIP1"/>
    <property type="match status" value="1"/>
</dbReference>
<dbReference type="EMBL" id="LAFY01004278">
    <property type="protein sequence ID" value="KJX93422.1"/>
    <property type="molecule type" value="Genomic_DNA"/>
</dbReference>
<dbReference type="GO" id="GO:0032797">
    <property type="term" value="C:SMN complex"/>
    <property type="evidence" value="ECO:0007669"/>
    <property type="project" value="TreeGrafter"/>
</dbReference>
<dbReference type="AlphaFoldDB" id="A0A0F4G8W1"/>
<reference evidence="3 4" key="1">
    <citation type="submission" date="2015-03" db="EMBL/GenBank/DDBJ databases">
        <title>RNA-seq based gene annotation and comparative genomics of four Zymoseptoria species reveal species-specific pathogenicity related genes and transposable element activity.</title>
        <authorList>
            <person name="Grandaubert J."/>
            <person name="Bhattacharyya A."/>
            <person name="Stukenbrock E.H."/>
        </authorList>
    </citation>
    <scope>NUCLEOTIDE SEQUENCE [LARGE SCALE GENOMIC DNA]</scope>
    <source>
        <strain evidence="3 4">Zb18110</strain>
    </source>
</reference>
<feature type="region of interest" description="Disordered" evidence="2">
    <location>
        <begin position="60"/>
        <end position="141"/>
    </location>
</feature>
<evidence type="ECO:0000256" key="2">
    <source>
        <dbReference type="SAM" id="MobiDB-lite"/>
    </source>
</evidence>
<dbReference type="PANTHER" id="PTHR12794">
    <property type="entry name" value="GEMIN2"/>
    <property type="match status" value="1"/>
</dbReference>
<comment type="similarity">
    <text evidence="1">Belongs to the gemin-2 family.</text>
</comment>
<proteinExistence type="inferred from homology"/>
<feature type="compositionally biased region" description="Acidic residues" evidence="2">
    <location>
        <begin position="66"/>
        <end position="75"/>
    </location>
</feature>
<keyword evidence="4" id="KW-1185">Reference proteome</keyword>